<feature type="compositionally biased region" description="Acidic residues" evidence="1">
    <location>
        <begin position="736"/>
        <end position="753"/>
    </location>
</feature>
<feature type="compositionally biased region" description="Low complexity" evidence="1">
    <location>
        <begin position="8"/>
        <end position="23"/>
    </location>
</feature>
<dbReference type="RefSeq" id="XP_007771836.1">
    <property type="nucleotide sequence ID" value="XM_007773646.1"/>
</dbReference>
<gene>
    <name evidence="2" type="ORF">CONPUDRAFT_75398</name>
</gene>
<dbReference type="AlphaFoldDB" id="A0A5M3MFY9"/>
<dbReference type="KEGG" id="cput:CONPUDRAFT_75398"/>
<feature type="compositionally biased region" description="Pro residues" evidence="1">
    <location>
        <begin position="545"/>
        <end position="556"/>
    </location>
</feature>
<feature type="compositionally biased region" description="Polar residues" evidence="1">
    <location>
        <begin position="227"/>
        <end position="241"/>
    </location>
</feature>
<dbReference type="OMA" id="DADTEEC"/>
<protein>
    <submittedName>
        <fullName evidence="2">Uncharacterized protein</fullName>
    </submittedName>
</protein>
<sequence>MSEDSPESSDSAQPQPASSASDPLRTSRATFLLRPASWDSEPEPGTSKALILPEADQPPIYPLKSRYDSVPWTEQHSVQEMIRAGHPSSQKRKNPPPRDPEDKESARHAAKKVKALSQQLSIYSLDEEEPTSSQKRKTPPPRCPEDKESARHVAKKMKALTQQLSIYSLDEEEHNQIEENAVGRILASSEDETGTSSSSDEEPSSVYHASMIGLDLGSPERDFYASQLKQPSSPDFPTTSRPSKDADPKRKDDTEASQRLLAAETPQLVQPGHEQTHPTSPDPHHNPSHVDSFNSQLVKFVDSAAQMVQSTHTRITVDAADEDEAMHEAQPHHQQVVQDRGNDLDRIPSLQDRQARAMYAVSNSNPPQAYMAQSQMYGVQPYLYQQLAPPPASNQVQMYAHYQHPRAYRQQSDSRFRPYPNPYGPFPVAGLQRHYPPGYGYYHFGLPYGGRQAEDAGPAQITQNQPPAIQPPSIQPPVNQLAVSPPAIQPPSNQPPTDQLAVSPPAIQPPSNQPPTDQLAVSPPAIQPPSNQQPEKKRPTNPLSVSPPPAIQPPADPLQKRAQGTSSKKRRRPHKQDGANKPACDSDRLPDNEVPGGSDRIGPVSPMRGINTPSGVGERDVEMTNATQQRTSKAGYQGLLIGSELLEKMGNVTEAVEVSTAALQKTVETVLEQMVKVNETQAQVVEALNKASSFSPRKSPKKSPKKPRAIKRRRIHGPSSDTDDADTEECKKDKNEAEDDISDDDSEEDDDEDCKGPAWNGLLDLIRRTFKKAIKVKRYRPQYFMDMPPPLDEQTIEEYAKVDAFIPCTIKDFRVDFTKPWREFPLNEVARQVFVDNFMHQWESGILKSKEDIPAGYVDREKTEEALDRHVKYVKTRYKKYLEGASLNTTYEEQRLSAQRSRRDTLLTSRRKVVKARRMIRHARLLSKLERAAMSTDETDPDVPAIRHKQFRIIAPKWRSFEFTAFLHRLDGFYREDKACPIGRRATPGNPACIRVPCRRSELQAVPKGLYRNCYDASWLASLPGWQRDRLMVINKDYDFGIEDQT</sequence>
<feature type="compositionally biased region" description="Basic and acidic residues" evidence="1">
    <location>
        <begin position="242"/>
        <end position="256"/>
    </location>
</feature>
<feature type="compositionally biased region" description="Basic and acidic residues" evidence="1">
    <location>
        <begin position="96"/>
        <end position="107"/>
    </location>
</feature>
<feature type="region of interest" description="Disordered" evidence="1">
    <location>
        <begin position="1"/>
        <end position="157"/>
    </location>
</feature>
<organism evidence="2 3">
    <name type="scientific">Coniophora puteana (strain RWD-64-598)</name>
    <name type="common">Brown rot fungus</name>
    <dbReference type="NCBI Taxonomy" id="741705"/>
    <lineage>
        <taxon>Eukaryota</taxon>
        <taxon>Fungi</taxon>
        <taxon>Dikarya</taxon>
        <taxon>Basidiomycota</taxon>
        <taxon>Agaricomycotina</taxon>
        <taxon>Agaricomycetes</taxon>
        <taxon>Agaricomycetidae</taxon>
        <taxon>Boletales</taxon>
        <taxon>Coniophorineae</taxon>
        <taxon>Coniophoraceae</taxon>
        <taxon>Coniophora</taxon>
    </lineage>
</organism>
<feature type="region of interest" description="Disordered" evidence="1">
    <location>
        <begin position="178"/>
        <end position="297"/>
    </location>
</feature>
<feature type="compositionally biased region" description="Acidic residues" evidence="1">
    <location>
        <begin position="189"/>
        <end position="203"/>
    </location>
</feature>
<keyword evidence="3" id="KW-1185">Reference proteome</keyword>
<evidence type="ECO:0000313" key="3">
    <source>
        <dbReference type="Proteomes" id="UP000053558"/>
    </source>
</evidence>
<proteinExistence type="predicted"/>
<evidence type="ECO:0000256" key="1">
    <source>
        <dbReference type="SAM" id="MobiDB-lite"/>
    </source>
</evidence>
<dbReference type="OrthoDB" id="2633151at2759"/>
<feature type="region of interest" description="Disordered" evidence="1">
    <location>
        <begin position="453"/>
        <end position="632"/>
    </location>
</feature>
<comment type="caution">
    <text evidence="2">The sequence shown here is derived from an EMBL/GenBank/DDBJ whole genome shotgun (WGS) entry which is preliminary data.</text>
</comment>
<accession>A0A5M3MFY9</accession>
<name>A0A5M3MFY9_CONPW</name>
<dbReference type="EMBL" id="JH711583">
    <property type="protein sequence ID" value="EIW77535.1"/>
    <property type="molecule type" value="Genomic_DNA"/>
</dbReference>
<feature type="compositionally biased region" description="Basic residues" evidence="1">
    <location>
        <begin position="698"/>
        <end position="716"/>
    </location>
</feature>
<dbReference type="GeneID" id="19209335"/>
<evidence type="ECO:0000313" key="2">
    <source>
        <dbReference type="EMBL" id="EIW77535.1"/>
    </source>
</evidence>
<dbReference type="Proteomes" id="UP000053558">
    <property type="component" value="Unassembled WGS sequence"/>
</dbReference>
<feature type="region of interest" description="Disordered" evidence="1">
    <location>
        <begin position="688"/>
        <end position="755"/>
    </location>
</feature>
<reference evidence="3" key="1">
    <citation type="journal article" date="2012" name="Science">
        <title>The Paleozoic origin of enzymatic lignin decomposition reconstructed from 31 fungal genomes.</title>
        <authorList>
            <person name="Floudas D."/>
            <person name="Binder M."/>
            <person name="Riley R."/>
            <person name="Barry K."/>
            <person name="Blanchette R.A."/>
            <person name="Henrissat B."/>
            <person name="Martinez A.T."/>
            <person name="Otillar R."/>
            <person name="Spatafora J.W."/>
            <person name="Yadav J.S."/>
            <person name="Aerts A."/>
            <person name="Benoit I."/>
            <person name="Boyd A."/>
            <person name="Carlson A."/>
            <person name="Copeland A."/>
            <person name="Coutinho P.M."/>
            <person name="de Vries R.P."/>
            <person name="Ferreira P."/>
            <person name="Findley K."/>
            <person name="Foster B."/>
            <person name="Gaskell J."/>
            <person name="Glotzer D."/>
            <person name="Gorecki P."/>
            <person name="Heitman J."/>
            <person name="Hesse C."/>
            <person name="Hori C."/>
            <person name="Igarashi K."/>
            <person name="Jurgens J.A."/>
            <person name="Kallen N."/>
            <person name="Kersten P."/>
            <person name="Kohler A."/>
            <person name="Kuees U."/>
            <person name="Kumar T.K.A."/>
            <person name="Kuo A."/>
            <person name="LaButti K."/>
            <person name="Larrondo L.F."/>
            <person name="Lindquist E."/>
            <person name="Ling A."/>
            <person name="Lombard V."/>
            <person name="Lucas S."/>
            <person name="Lundell T."/>
            <person name="Martin R."/>
            <person name="McLaughlin D.J."/>
            <person name="Morgenstern I."/>
            <person name="Morin E."/>
            <person name="Murat C."/>
            <person name="Nagy L.G."/>
            <person name="Nolan M."/>
            <person name="Ohm R.A."/>
            <person name="Patyshakuliyeva A."/>
            <person name="Rokas A."/>
            <person name="Ruiz-Duenas F.J."/>
            <person name="Sabat G."/>
            <person name="Salamov A."/>
            <person name="Samejima M."/>
            <person name="Schmutz J."/>
            <person name="Slot J.C."/>
            <person name="St John F."/>
            <person name="Stenlid J."/>
            <person name="Sun H."/>
            <person name="Sun S."/>
            <person name="Syed K."/>
            <person name="Tsang A."/>
            <person name="Wiebenga A."/>
            <person name="Young D."/>
            <person name="Pisabarro A."/>
            <person name="Eastwood D.C."/>
            <person name="Martin F."/>
            <person name="Cullen D."/>
            <person name="Grigoriev I.V."/>
            <person name="Hibbett D.S."/>
        </authorList>
    </citation>
    <scope>NUCLEOTIDE SEQUENCE [LARGE SCALE GENOMIC DNA]</scope>
    <source>
        <strain evidence="3">RWD-64-598 SS2</strain>
    </source>
</reference>